<comment type="similarity">
    <text evidence="1">Belongs to the carbohydrate kinase PfkB family.</text>
</comment>
<dbReference type="AlphaFoldDB" id="A0A3T1D1P1"/>
<name>A0A3T1D1P1_9BACL</name>
<keyword evidence="6" id="KW-1185">Reference proteome</keyword>
<dbReference type="InterPro" id="IPR011611">
    <property type="entry name" value="PfkB_dom"/>
</dbReference>
<dbReference type="PANTHER" id="PTHR43320">
    <property type="entry name" value="SUGAR KINASE"/>
    <property type="match status" value="1"/>
</dbReference>
<dbReference type="KEGG" id="cohn:KCTCHS21_13700"/>
<dbReference type="InterPro" id="IPR029056">
    <property type="entry name" value="Ribokinase-like"/>
</dbReference>
<reference evidence="5 6" key="1">
    <citation type="submission" date="2019-01" db="EMBL/GenBank/DDBJ databases">
        <title>Complete genome sequence of Cohnella hallensis HS21 isolated from Korean fir (Abies koreana) rhizospheric soil.</title>
        <authorList>
            <person name="Jiang L."/>
            <person name="Kang S.W."/>
            <person name="Kim S."/>
            <person name="Jung J."/>
            <person name="Kim C.Y."/>
            <person name="Kim D.H."/>
            <person name="Kim S.W."/>
            <person name="Lee J."/>
        </authorList>
    </citation>
    <scope>NUCLEOTIDE SEQUENCE [LARGE SCALE GENOMIC DNA]</scope>
    <source>
        <strain evidence="5 6">HS21</strain>
    </source>
</reference>
<keyword evidence="2" id="KW-0808">Transferase</keyword>
<evidence type="ECO:0000259" key="4">
    <source>
        <dbReference type="Pfam" id="PF00294"/>
    </source>
</evidence>
<dbReference type="Pfam" id="PF00294">
    <property type="entry name" value="PfkB"/>
    <property type="match status" value="1"/>
</dbReference>
<protein>
    <submittedName>
        <fullName evidence="5">Kinase</fullName>
    </submittedName>
</protein>
<dbReference type="Proteomes" id="UP000289856">
    <property type="component" value="Chromosome"/>
</dbReference>
<dbReference type="EMBL" id="AP019400">
    <property type="protein sequence ID" value="BBI31971.1"/>
    <property type="molecule type" value="Genomic_DNA"/>
</dbReference>
<dbReference type="SUPFAM" id="SSF53613">
    <property type="entry name" value="Ribokinase-like"/>
    <property type="match status" value="1"/>
</dbReference>
<evidence type="ECO:0000313" key="5">
    <source>
        <dbReference type="EMBL" id="BBI31971.1"/>
    </source>
</evidence>
<feature type="domain" description="Carbohydrate kinase PfkB" evidence="4">
    <location>
        <begin position="24"/>
        <end position="345"/>
    </location>
</feature>
<dbReference type="GO" id="GO:0016301">
    <property type="term" value="F:kinase activity"/>
    <property type="evidence" value="ECO:0007669"/>
    <property type="project" value="UniProtKB-KW"/>
</dbReference>
<accession>A0A3T1D1P1</accession>
<evidence type="ECO:0000256" key="2">
    <source>
        <dbReference type="ARBA" id="ARBA00022679"/>
    </source>
</evidence>
<evidence type="ECO:0000313" key="6">
    <source>
        <dbReference type="Proteomes" id="UP000289856"/>
    </source>
</evidence>
<sequence length="390" mass="42251">MCGHISVDIIPRFHRLGEPSSSQLTPGSLIEVGEAQFCTGGSVSNTGIALHQLGTNVRLNGKVSDDFLGSLTLNLLRGIDPVLTEGIIQATGETSSYTLVVNPPGIDRTFLHCPGTNDTFSELDVAWEQSNGARHFHFGYPPLMKGMYADSGDRLSSILRTAQEKGMIVSLDMAMPGKGTAALSADWISILTKSLPYVDVFMPSLEEMLMMVNRELYEQLAHTGEELCDLVSVETIQELADSLLALGCGMVVLKLGASGLYMRTSQQLLLDHANHLTPEWHDEWSNRELWAPCYRTQVAGTTGAGDCTIAGFIHGLLLNLGPEDTMNGAVAVGAFSVEHLSATSGIKPWETIQARVSSGWERLPLGRQLNGWSWEEKPGIWAGPADKLTK</sequence>
<keyword evidence="3 5" id="KW-0418">Kinase</keyword>
<gene>
    <name evidence="5" type="ORF">KCTCHS21_13700</name>
</gene>
<dbReference type="InterPro" id="IPR052700">
    <property type="entry name" value="Carb_kinase_PfkB-like"/>
</dbReference>
<dbReference type="Gene3D" id="3.40.1190.20">
    <property type="match status" value="1"/>
</dbReference>
<evidence type="ECO:0000256" key="3">
    <source>
        <dbReference type="ARBA" id="ARBA00022777"/>
    </source>
</evidence>
<dbReference type="PANTHER" id="PTHR43320:SF3">
    <property type="entry name" value="CARBOHYDRATE KINASE PFKB DOMAIN-CONTAINING PROTEIN"/>
    <property type="match status" value="1"/>
</dbReference>
<evidence type="ECO:0000256" key="1">
    <source>
        <dbReference type="ARBA" id="ARBA00010688"/>
    </source>
</evidence>
<organism evidence="5 6">
    <name type="scientific">Cohnella abietis</name>
    <dbReference type="NCBI Taxonomy" id="2507935"/>
    <lineage>
        <taxon>Bacteria</taxon>
        <taxon>Bacillati</taxon>
        <taxon>Bacillota</taxon>
        <taxon>Bacilli</taxon>
        <taxon>Bacillales</taxon>
        <taxon>Paenibacillaceae</taxon>
        <taxon>Cohnella</taxon>
    </lineage>
</organism>
<proteinExistence type="inferred from homology"/>